<proteinExistence type="predicted"/>
<reference evidence="2" key="1">
    <citation type="submission" date="2016-08" db="EMBL/GenBank/DDBJ databases">
        <authorList>
            <person name="Varghese N."/>
            <person name="Submissions Spin"/>
        </authorList>
    </citation>
    <scope>NUCLEOTIDE SEQUENCE [LARGE SCALE GENOMIC DNA]</scope>
    <source>
        <strain evidence="2">REICA_142</strain>
    </source>
</reference>
<keyword evidence="1" id="KW-0808">Transferase</keyword>
<gene>
    <name evidence="1" type="ORF">GA0061070_100724</name>
</gene>
<dbReference type="EMBL" id="FMBC01000007">
    <property type="protein sequence ID" value="SCC03054.1"/>
    <property type="molecule type" value="Genomic_DNA"/>
</dbReference>
<organism evidence="1 2">
    <name type="scientific">Kosakonia oryziphila</name>
    <dbReference type="NCBI Taxonomy" id="1005667"/>
    <lineage>
        <taxon>Bacteria</taxon>
        <taxon>Pseudomonadati</taxon>
        <taxon>Pseudomonadota</taxon>
        <taxon>Gammaproteobacteria</taxon>
        <taxon>Enterobacterales</taxon>
        <taxon>Enterobacteriaceae</taxon>
        <taxon>Kosakonia</taxon>
    </lineage>
</organism>
<dbReference type="Proteomes" id="UP000198515">
    <property type="component" value="Unassembled WGS sequence"/>
</dbReference>
<sequence>MVYASTKLAKSFSLSVSAFDENKMVSQVRAGMVSRELKQNSEAKTKGEQLFREYGVTGACGEAESGFATVRVYDYLHGKKPSTRVMRCGCYFR</sequence>
<keyword evidence="2" id="KW-1185">Reference proteome</keyword>
<protein>
    <submittedName>
        <fullName evidence="1">ATP:dephospho-CoA triphosphoribosyl transferase</fullName>
    </submittedName>
</protein>
<name>A0A1C4B8C2_9ENTR</name>
<evidence type="ECO:0000313" key="1">
    <source>
        <dbReference type="EMBL" id="SCC03054.1"/>
    </source>
</evidence>
<evidence type="ECO:0000313" key="2">
    <source>
        <dbReference type="Proteomes" id="UP000198515"/>
    </source>
</evidence>
<dbReference type="AlphaFoldDB" id="A0A1C4B8C2"/>
<accession>A0A1C4B8C2</accession>
<dbReference type="GO" id="GO:0016740">
    <property type="term" value="F:transferase activity"/>
    <property type="evidence" value="ECO:0007669"/>
    <property type="project" value="UniProtKB-KW"/>
</dbReference>